<evidence type="ECO:0000313" key="1">
    <source>
        <dbReference type="Proteomes" id="UP000515135"/>
    </source>
</evidence>
<protein>
    <submittedName>
        <fullName evidence="2">Uncharacterized protein LOC109486621</fullName>
    </submittedName>
</protein>
<sequence length="274" mass="29682">MAYLEGTNSLLDGDYQSRHHAIQKCYLAALSRHFTVFGVQHGGQCFGSADGINTYNRYGPTTTCAADGEGGAWGNEVYKITGYTSLGCWRDSATRAIPILEGTDSLLDGDYQSRHHAIQKCYQVALSRGFPMFSVQDGGQCFGSADGLNTYNRYGPTTTCAEDGEGGAWGNEVYKITGYTSLGCWRDTHTRAIPTLEGTDSLLDGDPRSRQHAIQKCYQVALSRDFTVFAVQYGGECFGSANGINTYNRYGPTTTCAEDGEGGAWGNEVYKITG</sequence>
<name>A0A6P5ASI0_BRABE</name>
<accession>A0A6P5ASI0</accession>
<dbReference type="PANTHER" id="PTHR47635:SF2">
    <property type="entry name" value="LAMG-LIKE JELLYROLL FOLD DOMAIN-CONTAINING PROTEIN"/>
    <property type="match status" value="1"/>
</dbReference>
<dbReference type="AlphaFoldDB" id="A0A6P5ASI0"/>
<dbReference type="PANTHER" id="PTHR47635">
    <property type="entry name" value="CUB DOMAIN-CONTAINING PROTEIN"/>
    <property type="match status" value="1"/>
</dbReference>
<dbReference type="RefSeq" id="XP_019646037.1">
    <property type="nucleotide sequence ID" value="XM_019790478.1"/>
</dbReference>
<reference evidence="2" key="1">
    <citation type="submission" date="2025-08" db="UniProtKB">
        <authorList>
            <consortium name="RefSeq"/>
        </authorList>
    </citation>
    <scope>IDENTIFICATION</scope>
    <source>
        <tissue evidence="2">Gonad</tissue>
    </source>
</reference>
<keyword evidence="1" id="KW-1185">Reference proteome</keyword>
<dbReference type="Proteomes" id="UP000515135">
    <property type="component" value="Unplaced"/>
</dbReference>
<organism evidence="1 2">
    <name type="scientific">Branchiostoma belcheri</name>
    <name type="common">Amphioxus</name>
    <dbReference type="NCBI Taxonomy" id="7741"/>
    <lineage>
        <taxon>Eukaryota</taxon>
        <taxon>Metazoa</taxon>
        <taxon>Chordata</taxon>
        <taxon>Cephalochordata</taxon>
        <taxon>Leptocardii</taxon>
        <taxon>Amphioxiformes</taxon>
        <taxon>Branchiostomatidae</taxon>
        <taxon>Branchiostoma</taxon>
    </lineage>
</organism>
<evidence type="ECO:0000313" key="2">
    <source>
        <dbReference type="RefSeq" id="XP_019646037.1"/>
    </source>
</evidence>
<dbReference type="OrthoDB" id="10055012at2759"/>
<gene>
    <name evidence="2" type="primary">LOC109486621</name>
</gene>
<dbReference type="GeneID" id="109486621"/>
<proteinExistence type="predicted"/>
<dbReference type="KEGG" id="bbel:109486621"/>